<dbReference type="Gene3D" id="3.40.50.720">
    <property type="entry name" value="NAD(P)-binding Rossmann-like Domain"/>
    <property type="match status" value="1"/>
</dbReference>
<dbReference type="OrthoDB" id="9803333at2"/>
<dbReference type="AlphaFoldDB" id="A0A1G7THM1"/>
<accession>A0A1G7THM1</accession>
<dbReference type="Proteomes" id="UP000198967">
    <property type="component" value="Unassembled WGS sequence"/>
</dbReference>
<evidence type="ECO:0000256" key="2">
    <source>
        <dbReference type="ARBA" id="ARBA00023002"/>
    </source>
</evidence>
<dbReference type="EMBL" id="FNBE01000011">
    <property type="protein sequence ID" value="SDG34818.1"/>
    <property type="molecule type" value="Genomic_DNA"/>
</dbReference>
<dbReference type="Pfam" id="PF13561">
    <property type="entry name" value="adh_short_C2"/>
    <property type="match status" value="1"/>
</dbReference>
<dbReference type="InterPro" id="IPR036291">
    <property type="entry name" value="NAD(P)-bd_dom_sf"/>
</dbReference>
<dbReference type="STRING" id="366584.SAMN05216377_11135"/>
<reference evidence="3 4" key="1">
    <citation type="submission" date="2016-10" db="EMBL/GenBank/DDBJ databases">
        <authorList>
            <person name="de Groot N.N."/>
        </authorList>
    </citation>
    <scope>NUCLEOTIDE SEQUENCE [LARGE SCALE GENOMIC DNA]</scope>
    <source>
        <strain evidence="3 4">CGMCC 4.3143</strain>
    </source>
</reference>
<dbReference type="PANTHER" id="PTHR24321:SF8">
    <property type="entry name" value="ESTRADIOL 17-BETA-DEHYDROGENASE 8-RELATED"/>
    <property type="match status" value="1"/>
</dbReference>
<sequence length="261" mass="27372">MLNLRDKVVLISGVGPGLGRSTAATVLENGGKVVLGDLFSDNARIAAAELDPESVNSAHAACDITDRNQCEQLVALARSRFGRLDAMVHVAAHSASVGGLLDGDLDDWETVARTNVKGTLQLTKAAVPLMHESGGGSVVFIGSIAAVHSVAGIPQLVYGMSKAGLVSATHYLARELGPLGIRINTLSPGWKWGAALEEAIGRRASSEGVTVEEYMEPVRQAHPLRRYTNDEEVAHTIAFLVSDLAPSITGQVVYIDGGLTA</sequence>
<dbReference type="SUPFAM" id="SSF51735">
    <property type="entry name" value="NAD(P)-binding Rossmann-fold domains"/>
    <property type="match status" value="1"/>
</dbReference>
<protein>
    <submittedName>
        <fullName evidence="3">NAD(P)-dependent dehydrogenase, short-chain alcohol dehydrogenase family</fullName>
    </submittedName>
</protein>
<dbReference type="FunFam" id="3.40.50.720:FF:000084">
    <property type="entry name" value="Short-chain dehydrogenase reductase"/>
    <property type="match status" value="1"/>
</dbReference>
<comment type="similarity">
    <text evidence="1">Belongs to the short-chain dehydrogenases/reductases (SDR) family.</text>
</comment>
<gene>
    <name evidence="3" type="ORF">SAMN05216377_11135</name>
</gene>
<keyword evidence="2" id="KW-0560">Oxidoreductase</keyword>
<dbReference type="RefSeq" id="WP_093085825.1">
    <property type="nucleotide sequence ID" value="NZ_FNBE01000011.1"/>
</dbReference>
<evidence type="ECO:0000313" key="3">
    <source>
        <dbReference type="EMBL" id="SDG34818.1"/>
    </source>
</evidence>
<evidence type="ECO:0000256" key="1">
    <source>
        <dbReference type="ARBA" id="ARBA00006484"/>
    </source>
</evidence>
<dbReference type="GO" id="GO:0016491">
    <property type="term" value="F:oxidoreductase activity"/>
    <property type="evidence" value="ECO:0007669"/>
    <property type="project" value="UniProtKB-KW"/>
</dbReference>
<organism evidence="3 4">
    <name type="scientific">Pseudonocardia oroxyli</name>
    <dbReference type="NCBI Taxonomy" id="366584"/>
    <lineage>
        <taxon>Bacteria</taxon>
        <taxon>Bacillati</taxon>
        <taxon>Actinomycetota</taxon>
        <taxon>Actinomycetes</taxon>
        <taxon>Pseudonocardiales</taxon>
        <taxon>Pseudonocardiaceae</taxon>
        <taxon>Pseudonocardia</taxon>
    </lineage>
</organism>
<evidence type="ECO:0000313" key="4">
    <source>
        <dbReference type="Proteomes" id="UP000198967"/>
    </source>
</evidence>
<name>A0A1G7THM1_PSEOR</name>
<dbReference type="InterPro" id="IPR002347">
    <property type="entry name" value="SDR_fam"/>
</dbReference>
<keyword evidence="4" id="KW-1185">Reference proteome</keyword>
<dbReference type="PRINTS" id="PR00081">
    <property type="entry name" value="GDHRDH"/>
</dbReference>
<dbReference type="PANTHER" id="PTHR24321">
    <property type="entry name" value="DEHYDROGENASES, SHORT CHAIN"/>
    <property type="match status" value="1"/>
</dbReference>
<dbReference type="CDD" id="cd05233">
    <property type="entry name" value="SDR_c"/>
    <property type="match status" value="1"/>
</dbReference>
<proteinExistence type="inferred from homology"/>